<keyword evidence="1" id="KW-0812">Transmembrane</keyword>
<dbReference type="STRING" id="857293.CAAU_2191"/>
<feature type="transmembrane region" description="Helical" evidence="1">
    <location>
        <begin position="136"/>
        <end position="157"/>
    </location>
</feature>
<feature type="transmembrane region" description="Helical" evidence="1">
    <location>
        <begin position="213"/>
        <end position="246"/>
    </location>
</feature>
<evidence type="ECO:0000313" key="3">
    <source>
        <dbReference type="Proteomes" id="UP000007652"/>
    </source>
</evidence>
<dbReference type="OrthoDB" id="1878026at2"/>
<comment type="caution">
    <text evidence="2">The sequence shown here is derived from an EMBL/GenBank/DDBJ whole genome shotgun (WGS) entry which is preliminary data.</text>
</comment>
<feature type="transmembrane region" description="Helical" evidence="1">
    <location>
        <begin position="186"/>
        <end position="206"/>
    </location>
</feature>
<dbReference type="Proteomes" id="UP000007652">
    <property type="component" value="Unassembled WGS sequence"/>
</dbReference>
<feature type="transmembrane region" description="Helical" evidence="1">
    <location>
        <begin position="103"/>
        <end position="124"/>
    </location>
</feature>
<dbReference type="RefSeq" id="WP_008909531.1">
    <property type="nucleotide sequence ID" value="NZ_CAKP01000113.1"/>
</dbReference>
<feature type="transmembrane region" description="Helical" evidence="1">
    <location>
        <begin position="252"/>
        <end position="270"/>
    </location>
</feature>
<accession>I7K9H3</accession>
<feature type="transmembrane region" description="Helical" evidence="1">
    <location>
        <begin position="406"/>
        <end position="422"/>
    </location>
</feature>
<keyword evidence="1" id="KW-1133">Transmembrane helix</keyword>
<dbReference type="EMBL" id="CAKP01000113">
    <property type="protein sequence ID" value="CCJ34275.1"/>
    <property type="molecule type" value="Genomic_DNA"/>
</dbReference>
<organism evidence="2 3">
    <name type="scientific">Caloramator australicus RC3</name>
    <dbReference type="NCBI Taxonomy" id="857293"/>
    <lineage>
        <taxon>Bacteria</taxon>
        <taxon>Bacillati</taxon>
        <taxon>Bacillota</taxon>
        <taxon>Clostridia</taxon>
        <taxon>Eubacteriales</taxon>
        <taxon>Clostridiaceae</taxon>
        <taxon>Caloramator</taxon>
    </lineage>
</organism>
<feature type="transmembrane region" description="Helical" evidence="1">
    <location>
        <begin position="48"/>
        <end position="68"/>
    </location>
</feature>
<protein>
    <submittedName>
        <fullName evidence="2">WblL protein</fullName>
    </submittedName>
</protein>
<gene>
    <name evidence="2" type="ORF">CAAU_2191</name>
</gene>
<keyword evidence="1" id="KW-0472">Membrane</keyword>
<name>I7K9H3_9CLOT</name>
<reference evidence="2 3" key="1">
    <citation type="journal article" date="2011" name="J. Bacteriol.">
        <title>Draft genome sequence of Caloramator australicus strain RC3T, a thermoanaerobe from the Great Artesian Basin of Australia.</title>
        <authorList>
            <person name="Ogg C.D."/>
            <person name="Patel B.K.C."/>
        </authorList>
    </citation>
    <scope>NUCLEOTIDE SEQUENCE [LARGE SCALE GENOMIC DNA]</scope>
    <source>
        <strain evidence="2 3">RC3</strain>
    </source>
</reference>
<feature type="transmembrane region" description="Helical" evidence="1">
    <location>
        <begin position="12"/>
        <end position="33"/>
    </location>
</feature>
<feature type="transmembrane region" description="Helical" evidence="1">
    <location>
        <begin position="347"/>
        <end position="370"/>
    </location>
</feature>
<sequence length="424" mass="50676">MFERLMERKRFIISLGIYFVLLCYSYYFYFYIFQDYTYQVGYALNLNFFKLIEAIIFTILLGLVYFYYDINKSIYLTYSFILYNLLFVPLSVFYWMSDNARPYFYMVVISFLILEGIFLFYRGFAKRERRYRSNDLYVYLLALTLFLFFAINIYAYIKYGHSLYYLLNLEKVYDIRFKARAVIPTYLKYILQWSALVVIPTSIAYFAKIRRYYLIVIPLIVQALIFTINGSKFYLFSLIINLFVFLIYSEKLMYYMLPALNLFITSVLLLKNNFIMSVGIRRAFFVPQSLSFVYYDFFTKHPKLYLSSSILKRFIKNIYKIDSPFIIGRYVYHEPQMSANVNYIANAYSHIGFVGIIIFTILLALVLLGFEYFSENNRNRKYIVLISFSSFLALVNSSLLTTLKTHGLLIALFMSILFLKSFRE</sequence>
<proteinExistence type="predicted"/>
<evidence type="ECO:0000313" key="2">
    <source>
        <dbReference type="EMBL" id="CCJ34275.1"/>
    </source>
</evidence>
<dbReference type="eggNOG" id="ENOG502ZBID">
    <property type="taxonomic scope" value="Bacteria"/>
</dbReference>
<feature type="transmembrane region" description="Helical" evidence="1">
    <location>
        <begin position="75"/>
        <end position="97"/>
    </location>
</feature>
<evidence type="ECO:0000256" key="1">
    <source>
        <dbReference type="SAM" id="Phobius"/>
    </source>
</evidence>
<keyword evidence="3" id="KW-1185">Reference proteome</keyword>
<dbReference type="AlphaFoldDB" id="I7K9H3"/>